<evidence type="ECO:0000313" key="15">
    <source>
        <dbReference type="Proteomes" id="UP000283360"/>
    </source>
</evidence>
<evidence type="ECO:0000313" key="3">
    <source>
        <dbReference type="EMBL" id="CUM99400.1"/>
    </source>
</evidence>
<dbReference type="Proteomes" id="UP000283360">
    <property type="component" value="Unassembled WGS sequence"/>
</dbReference>
<dbReference type="EMBL" id="CYZK01000002">
    <property type="protein sequence ID" value="CUN56931.1"/>
    <property type="molecule type" value="Genomic_DNA"/>
</dbReference>
<dbReference type="Proteomes" id="UP001145109">
    <property type="component" value="Unassembled WGS sequence"/>
</dbReference>
<reference evidence="6 19" key="4">
    <citation type="submission" date="2020-07" db="EMBL/GenBank/DDBJ databases">
        <title>Bacterial metabolism rescues the inhibition of intestinal drug absorption by food and drug additives.</title>
        <authorList>
            <person name="Zou L."/>
            <person name="Spanogiannopoulos P."/>
            <person name="Chien H.-C."/>
            <person name="Pieper L.M."/>
            <person name="Cai W."/>
            <person name="Khuri N."/>
            <person name="Pottel J."/>
            <person name="Vora B."/>
            <person name="Ni Z."/>
            <person name="Tsakalozou E."/>
            <person name="Zhang W."/>
            <person name="Shoichet B.K."/>
            <person name="Giacomini K.M."/>
            <person name="Turnbaugh P.J."/>
        </authorList>
    </citation>
    <scope>NUCLEOTIDE SEQUENCE [LARGE SCALE GENOMIC DNA]</scope>
    <source>
        <strain evidence="6 19">F22</strain>
    </source>
</reference>
<dbReference type="EMBL" id="QRHO01000014">
    <property type="protein sequence ID" value="RHF82471.1"/>
    <property type="molecule type" value="Genomic_DNA"/>
</dbReference>
<evidence type="ECO:0000313" key="12">
    <source>
        <dbReference type="Proteomes" id="UP000095362"/>
    </source>
</evidence>
<dbReference type="Proteomes" id="UP000095362">
    <property type="component" value="Unassembled WGS sequence"/>
</dbReference>
<evidence type="ECO:0000259" key="2">
    <source>
        <dbReference type="Pfam" id="PF04023"/>
    </source>
</evidence>
<dbReference type="InterPro" id="IPR008988">
    <property type="entry name" value="Transcriptional_repressor_C"/>
</dbReference>
<dbReference type="Proteomes" id="UP000284579">
    <property type="component" value="Unassembled WGS sequence"/>
</dbReference>
<protein>
    <submittedName>
        <fullName evidence="3">FeoA domain</fullName>
    </submittedName>
    <submittedName>
        <fullName evidence="10">Ferrous iron transport protein A</fullName>
    </submittedName>
</protein>
<dbReference type="Proteomes" id="UP000554488">
    <property type="component" value="Unassembled WGS sequence"/>
</dbReference>
<evidence type="ECO:0000313" key="18">
    <source>
        <dbReference type="Proteomes" id="UP000286595"/>
    </source>
</evidence>
<feature type="domain" description="Ferrous iron transporter FeoA-like" evidence="2">
    <location>
        <begin position="4"/>
        <end position="71"/>
    </location>
</feature>
<dbReference type="Gene3D" id="2.30.30.90">
    <property type="match status" value="1"/>
</dbReference>
<dbReference type="OrthoDB" id="1826928at2"/>
<organism evidence="10 16">
    <name type="scientific">Coprococcus comes</name>
    <dbReference type="NCBI Taxonomy" id="410072"/>
    <lineage>
        <taxon>Bacteria</taxon>
        <taxon>Bacillati</taxon>
        <taxon>Bacillota</taxon>
        <taxon>Clostridia</taxon>
        <taxon>Lachnospirales</taxon>
        <taxon>Lachnospiraceae</taxon>
        <taxon>Coprococcus</taxon>
    </lineage>
</organism>
<dbReference type="Proteomes" id="UP000285693">
    <property type="component" value="Unassembled WGS sequence"/>
</dbReference>
<gene>
    <name evidence="5" type="ORF">comes_23180</name>
    <name evidence="11" type="ORF">DW252_13045</name>
    <name evidence="10" type="ORF">DW656_10785</name>
    <name evidence="9" type="ORF">DWW65_12790</name>
    <name evidence="8" type="ORF">DWX03_05385</name>
    <name evidence="7" type="ORF">DXD67_12610</name>
    <name evidence="4" type="ORF">ERS852481_00424</name>
    <name evidence="3" type="ORF">ERS852574_02019</name>
    <name evidence="6" type="ORF">HUU93_15200</name>
</gene>
<accession>A0A174JNF6</accession>
<dbReference type="GO" id="GO:0046914">
    <property type="term" value="F:transition metal ion binding"/>
    <property type="evidence" value="ECO:0007669"/>
    <property type="project" value="InterPro"/>
</dbReference>
<evidence type="ECO:0000313" key="8">
    <source>
        <dbReference type="EMBL" id="RGT90851.1"/>
    </source>
</evidence>
<sequence length="71" mass="7981">MQALSTAVPGKWYTIKWMFGVPEVLEKLKEFKIKEGSEIHVIQNDASGMMIIASDQKRFAISQDAAARIQV</sequence>
<dbReference type="EMBL" id="QRIM01000017">
    <property type="protein sequence ID" value="RHG58415.1"/>
    <property type="molecule type" value="Genomic_DNA"/>
</dbReference>
<proteinExistence type="predicted"/>
<evidence type="ECO:0000313" key="13">
    <source>
        <dbReference type="Proteomes" id="UP000095727"/>
    </source>
</evidence>
<keyword evidence="15" id="KW-1185">Reference proteome</keyword>
<dbReference type="PaxDb" id="410072-ERS852525_00342"/>
<evidence type="ECO:0000313" key="17">
    <source>
        <dbReference type="Proteomes" id="UP000285693"/>
    </source>
</evidence>
<evidence type="ECO:0000313" key="16">
    <source>
        <dbReference type="Proteomes" id="UP000284579"/>
    </source>
</evidence>
<evidence type="ECO:0000313" key="4">
    <source>
        <dbReference type="EMBL" id="CUN56931.1"/>
    </source>
</evidence>
<dbReference type="EMBL" id="QRXY01000017">
    <property type="protein sequence ID" value="RGU44488.1"/>
    <property type="molecule type" value="Genomic_DNA"/>
</dbReference>
<evidence type="ECO:0000313" key="14">
    <source>
        <dbReference type="Proteomes" id="UP000260655"/>
    </source>
</evidence>
<evidence type="ECO:0000256" key="1">
    <source>
        <dbReference type="ARBA" id="ARBA00023004"/>
    </source>
</evidence>
<evidence type="ECO:0000313" key="7">
    <source>
        <dbReference type="EMBL" id="RGJ21687.1"/>
    </source>
</evidence>
<dbReference type="Proteomes" id="UP000095727">
    <property type="component" value="Unassembled WGS sequence"/>
</dbReference>
<dbReference type="EMBL" id="CYXR01000014">
    <property type="protein sequence ID" value="CUM99400.1"/>
    <property type="molecule type" value="Genomic_DNA"/>
</dbReference>
<reference evidence="12 13" key="1">
    <citation type="submission" date="2015-09" db="EMBL/GenBank/DDBJ databases">
        <authorList>
            <consortium name="Pathogen Informatics"/>
        </authorList>
    </citation>
    <scope>NUCLEOTIDE SEQUENCE [LARGE SCALE GENOMIC DNA]</scope>
    <source>
        <strain evidence="4 12">2789STDY5834866</strain>
        <strain evidence="3 13">2789STDY5834962</strain>
    </source>
</reference>
<reference evidence="14 15" key="2">
    <citation type="submission" date="2018-08" db="EMBL/GenBank/DDBJ databases">
        <title>A genome reference for cultivated species of the human gut microbiota.</title>
        <authorList>
            <person name="Zou Y."/>
            <person name="Xue W."/>
            <person name="Luo G."/>
        </authorList>
    </citation>
    <scope>NUCLEOTIDE SEQUENCE [LARGE SCALE GENOMIC DNA]</scope>
    <source>
        <strain evidence="9 17">AF16-31</strain>
        <strain evidence="8 15">AF18-12LB</strain>
        <strain evidence="11 18">AM22-12LB</strain>
        <strain evidence="10 16">AM23-3</strain>
        <strain evidence="7 14">TM07-19</strain>
    </source>
</reference>
<evidence type="ECO:0000313" key="11">
    <source>
        <dbReference type="EMBL" id="RHG58415.1"/>
    </source>
</evidence>
<dbReference type="EMBL" id="QSOV01000015">
    <property type="protein sequence ID" value="RGJ21687.1"/>
    <property type="molecule type" value="Genomic_DNA"/>
</dbReference>
<dbReference type="Pfam" id="PF04023">
    <property type="entry name" value="FeoA"/>
    <property type="match status" value="1"/>
</dbReference>
<evidence type="ECO:0000313" key="10">
    <source>
        <dbReference type="EMBL" id="RHF82471.1"/>
    </source>
</evidence>
<evidence type="ECO:0000313" key="9">
    <source>
        <dbReference type="EMBL" id="RGU44488.1"/>
    </source>
</evidence>
<dbReference type="AlphaFoldDB" id="A0A174JNF6"/>
<dbReference type="GeneID" id="92824645"/>
<dbReference type="Proteomes" id="UP000260655">
    <property type="component" value="Unassembled WGS sequence"/>
</dbReference>
<dbReference type="InterPro" id="IPR007167">
    <property type="entry name" value="Fe-transptr_FeoA-like"/>
</dbReference>
<name>A0A174JNF6_9FIRM</name>
<dbReference type="InterPro" id="IPR038157">
    <property type="entry name" value="FeoA_core_dom"/>
</dbReference>
<dbReference type="RefSeq" id="WP_008370804.1">
    <property type="nucleotide sequence ID" value="NZ_BSCI01000014.1"/>
</dbReference>
<evidence type="ECO:0000313" key="19">
    <source>
        <dbReference type="Proteomes" id="UP000554488"/>
    </source>
</evidence>
<keyword evidence="1" id="KW-0408">Iron</keyword>
<dbReference type="EMBL" id="JABWDC010000100">
    <property type="protein sequence ID" value="NUN87909.1"/>
    <property type="molecule type" value="Genomic_DNA"/>
</dbReference>
<dbReference type="Proteomes" id="UP000286595">
    <property type="component" value="Unassembled WGS sequence"/>
</dbReference>
<dbReference type="SUPFAM" id="SSF50037">
    <property type="entry name" value="C-terminal domain of transcriptional repressors"/>
    <property type="match status" value="1"/>
</dbReference>
<evidence type="ECO:0000313" key="5">
    <source>
        <dbReference type="EMBL" id="GLG87772.1"/>
    </source>
</evidence>
<evidence type="ECO:0000313" key="6">
    <source>
        <dbReference type="EMBL" id="NUN87909.1"/>
    </source>
</evidence>
<dbReference type="EMBL" id="QRXJ01000006">
    <property type="protein sequence ID" value="RGT90851.1"/>
    <property type="molecule type" value="Genomic_DNA"/>
</dbReference>
<reference evidence="6 19" key="3">
    <citation type="submission" date="2020-04" db="EMBL/GenBank/DDBJ databases">
        <authorList>
            <person name="Pieper L."/>
        </authorList>
    </citation>
    <scope>NUCLEOTIDE SEQUENCE [LARGE SCALE GENOMIC DNA]</scope>
    <source>
        <strain evidence="6 19">F22</strain>
    </source>
</reference>
<dbReference type="EMBL" id="BSCI01000014">
    <property type="protein sequence ID" value="GLG87772.1"/>
    <property type="molecule type" value="Genomic_DNA"/>
</dbReference>
<reference evidence="5" key="5">
    <citation type="submission" date="2022-09" db="EMBL/GenBank/DDBJ databases">
        <title>Draft genome sequence of Coprococcus comes strain 31264.</title>
        <authorList>
            <person name="Atsushi H."/>
            <person name="Moriya O."/>
            <person name="Mitsuo S."/>
        </authorList>
    </citation>
    <scope>NUCLEOTIDE SEQUENCE</scope>
    <source>
        <strain evidence="5">JCM 31264</strain>
    </source>
</reference>
<reference evidence="5" key="6">
    <citation type="submission" date="2022-11" db="EMBL/GenBank/DDBJ databases">
        <title>Draft genome sequence of Coprococcus comes strain 31264.</title>
        <authorList>
            <person name="Hisatomi A."/>
            <person name="Ohkuma M."/>
            <person name="Sakamoto M."/>
        </authorList>
    </citation>
    <scope>NUCLEOTIDE SEQUENCE</scope>
    <source>
        <strain evidence="5">JCM 31264</strain>
    </source>
</reference>